<dbReference type="Pfam" id="PF16187">
    <property type="entry name" value="Peptidase_M16_M"/>
    <property type="match status" value="1"/>
</dbReference>
<dbReference type="InterPro" id="IPR011249">
    <property type="entry name" value="Metalloenz_LuxS/M16"/>
</dbReference>
<evidence type="ECO:0000313" key="2">
    <source>
        <dbReference type="EMBL" id="GAL28262.1"/>
    </source>
</evidence>
<evidence type="ECO:0000259" key="1">
    <source>
        <dbReference type="Pfam" id="PF16187"/>
    </source>
</evidence>
<organism evidence="2 3">
    <name type="scientific">Vibrio variabilis</name>
    <dbReference type="NCBI Taxonomy" id="990271"/>
    <lineage>
        <taxon>Bacteria</taxon>
        <taxon>Pseudomonadati</taxon>
        <taxon>Pseudomonadota</taxon>
        <taxon>Gammaproteobacteria</taxon>
        <taxon>Vibrionales</taxon>
        <taxon>Vibrionaceae</taxon>
        <taxon>Vibrio</taxon>
    </lineage>
</organism>
<dbReference type="EC" id="3.4.24.55" evidence="2"/>
<gene>
    <name evidence="2" type="ORF">JCM19239_4427</name>
</gene>
<keyword evidence="3" id="KW-1185">Reference proteome</keyword>
<keyword evidence="2" id="KW-0645">Protease</keyword>
<dbReference type="Proteomes" id="UP000029223">
    <property type="component" value="Unassembled WGS sequence"/>
</dbReference>
<dbReference type="GO" id="GO:0006508">
    <property type="term" value="P:proteolysis"/>
    <property type="evidence" value="ECO:0007669"/>
    <property type="project" value="UniProtKB-KW"/>
</dbReference>
<accession>A0ABQ0JHN0</accession>
<dbReference type="Gene3D" id="3.30.830.10">
    <property type="entry name" value="Metalloenzyme, LuxS/M16 peptidase-like"/>
    <property type="match status" value="1"/>
</dbReference>
<comment type="caution">
    <text evidence="2">The sequence shown here is derived from an EMBL/GenBank/DDBJ whole genome shotgun (WGS) entry which is preliminary data.</text>
</comment>
<dbReference type="InterPro" id="IPR032632">
    <property type="entry name" value="Peptidase_M16_M"/>
</dbReference>
<evidence type="ECO:0000313" key="3">
    <source>
        <dbReference type="Proteomes" id="UP000029223"/>
    </source>
</evidence>
<sequence>MVFIAIDSPHSVASPRNIVMTRLCVEMFLDSLSEETYPAEVAGLSYDMYAHQGGGYLINLWI</sequence>
<dbReference type="EMBL" id="BBMS01000040">
    <property type="protein sequence ID" value="GAL28262.1"/>
    <property type="molecule type" value="Genomic_DNA"/>
</dbReference>
<name>A0ABQ0JHN0_9VIBR</name>
<proteinExistence type="predicted"/>
<dbReference type="SUPFAM" id="SSF63411">
    <property type="entry name" value="LuxS/MPP-like metallohydrolase"/>
    <property type="match status" value="1"/>
</dbReference>
<dbReference type="GO" id="GO:0004222">
    <property type="term" value="F:metalloendopeptidase activity"/>
    <property type="evidence" value="ECO:0007669"/>
    <property type="project" value="UniProtKB-EC"/>
</dbReference>
<protein>
    <submittedName>
        <fullName evidence="2">Protease III</fullName>
        <ecNumber evidence="2">3.4.24.55</ecNumber>
    </submittedName>
</protein>
<feature type="domain" description="Peptidase M16 middle/third" evidence="1">
    <location>
        <begin position="2"/>
        <end position="54"/>
    </location>
</feature>
<reference evidence="3" key="2">
    <citation type="submission" date="2014-09" db="EMBL/GenBank/DDBJ databases">
        <authorList>
            <consortium name="NBRP consortium"/>
            <person name="Sawabe T."/>
            <person name="Meirelles P."/>
            <person name="Nakanishi M."/>
            <person name="Sayaka M."/>
            <person name="Hattori M."/>
            <person name="Ohkuma M."/>
        </authorList>
    </citation>
    <scope>NUCLEOTIDE SEQUENCE [LARGE SCALE GENOMIC DNA]</scope>
    <source>
        <strain evidence="3">JCM 19239</strain>
    </source>
</reference>
<keyword evidence="2" id="KW-0378">Hydrolase</keyword>
<reference evidence="3" key="1">
    <citation type="submission" date="2014-09" db="EMBL/GenBank/DDBJ databases">
        <title>Vibrio variabilis JCM 19239. (C206) whole genome shotgun sequence.</title>
        <authorList>
            <person name="Sawabe T."/>
            <person name="Meirelles P."/>
            <person name="Nakanishi M."/>
            <person name="Sayaka M."/>
            <person name="Hattori M."/>
            <person name="Ohkuma M."/>
        </authorList>
    </citation>
    <scope>NUCLEOTIDE SEQUENCE [LARGE SCALE GENOMIC DNA]</scope>
    <source>
        <strain evidence="3">JCM 19239</strain>
    </source>
</reference>